<comment type="caution">
    <text evidence="7">The sequence shown here is derived from an EMBL/GenBank/DDBJ whole genome shotgun (WGS) entry which is preliminary data.</text>
</comment>
<feature type="compositionally biased region" description="Basic and acidic residues" evidence="5">
    <location>
        <begin position="164"/>
        <end position="190"/>
    </location>
</feature>
<dbReference type="SUPFAM" id="SSF54928">
    <property type="entry name" value="RNA-binding domain, RBD"/>
    <property type="match status" value="2"/>
</dbReference>
<evidence type="ECO:0000256" key="1">
    <source>
        <dbReference type="ARBA" id="ARBA00022553"/>
    </source>
</evidence>
<dbReference type="EMBL" id="LAVV01001743">
    <property type="protein sequence ID" value="KNZ63348.1"/>
    <property type="molecule type" value="Genomic_DNA"/>
</dbReference>
<gene>
    <name evidence="7" type="ORF">VP01_1156g5</name>
</gene>
<keyword evidence="2" id="KW-0677">Repeat</keyword>
<keyword evidence="1" id="KW-0597">Phosphoprotein</keyword>
<keyword evidence="8" id="KW-1185">Reference proteome</keyword>
<organism evidence="7 8">
    <name type="scientific">Puccinia sorghi</name>
    <dbReference type="NCBI Taxonomy" id="27349"/>
    <lineage>
        <taxon>Eukaryota</taxon>
        <taxon>Fungi</taxon>
        <taxon>Dikarya</taxon>
        <taxon>Basidiomycota</taxon>
        <taxon>Pucciniomycotina</taxon>
        <taxon>Pucciniomycetes</taxon>
        <taxon>Pucciniales</taxon>
        <taxon>Pucciniaceae</taxon>
        <taxon>Puccinia</taxon>
    </lineage>
</organism>
<keyword evidence="3 4" id="KW-0694">RNA-binding</keyword>
<feature type="compositionally biased region" description="Basic and acidic residues" evidence="5">
    <location>
        <begin position="204"/>
        <end position="271"/>
    </location>
</feature>
<dbReference type="Proteomes" id="UP000037035">
    <property type="component" value="Unassembled WGS sequence"/>
</dbReference>
<dbReference type="PROSITE" id="PS50102">
    <property type="entry name" value="RRM"/>
    <property type="match status" value="3"/>
</dbReference>
<dbReference type="VEuPathDB" id="FungiDB:VP01_1156g5"/>
<dbReference type="InterPro" id="IPR006509">
    <property type="entry name" value="RBM39_SF"/>
</dbReference>
<dbReference type="PANTHER" id="PTHR48036">
    <property type="entry name" value="SPLICING FACTOR (PAD-1), PUTATIVE (AFU_ORTHOLOGUE AFUA_1G15810)-RELATED"/>
    <property type="match status" value="1"/>
</dbReference>
<dbReference type="CDD" id="cd12285">
    <property type="entry name" value="RRM3_RBM39_like"/>
    <property type="match status" value="1"/>
</dbReference>
<evidence type="ECO:0000256" key="5">
    <source>
        <dbReference type="SAM" id="MobiDB-lite"/>
    </source>
</evidence>
<dbReference type="SMART" id="SM00361">
    <property type="entry name" value="RRM_1"/>
    <property type="match status" value="2"/>
</dbReference>
<feature type="compositionally biased region" description="Basic residues" evidence="5">
    <location>
        <begin position="191"/>
        <end position="203"/>
    </location>
</feature>
<dbReference type="InterPro" id="IPR012677">
    <property type="entry name" value="Nucleotide-bd_a/b_plait_sf"/>
</dbReference>
<dbReference type="CDD" id="cd12284">
    <property type="entry name" value="RRM2_RBM23_RBM39"/>
    <property type="match status" value="1"/>
</dbReference>
<dbReference type="InterPro" id="IPR029123">
    <property type="entry name" value="RBM39_linker"/>
</dbReference>
<proteinExistence type="predicted"/>
<reference evidence="7 8" key="1">
    <citation type="submission" date="2015-08" db="EMBL/GenBank/DDBJ databases">
        <title>Next Generation Sequencing and Analysis of the Genome of Puccinia sorghi L Schw, the Causal Agent of Maize Common Rust.</title>
        <authorList>
            <person name="Rochi L."/>
            <person name="Burguener G."/>
            <person name="Darino M."/>
            <person name="Turjanski A."/>
            <person name="Kreff E."/>
            <person name="Dieguez M.J."/>
            <person name="Sacco F."/>
        </authorList>
    </citation>
    <scope>NUCLEOTIDE SEQUENCE [LARGE SCALE GENOMIC DNA]</scope>
    <source>
        <strain evidence="7 8">RO10H11247</strain>
    </source>
</reference>
<evidence type="ECO:0000313" key="8">
    <source>
        <dbReference type="Proteomes" id="UP000037035"/>
    </source>
</evidence>
<dbReference type="GO" id="GO:0006397">
    <property type="term" value="P:mRNA processing"/>
    <property type="evidence" value="ECO:0007669"/>
    <property type="project" value="InterPro"/>
</dbReference>
<protein>
    <recommendedName>
        <fullName evidence="6">RRM domain-containing protein</fullName>
    </recommendedName>
</protein>
<dbReference type="Gene3D" id="3.30.70.330">
    <property type="match status" value="3"/>
</dbReference>
<feature type="compositionally biased region" description="Basic and acidic residues" evidence="5">
    <location>
        <begin position="280"/>
        <end position="306"/>
    </location>
</feature>
<dbReference type="Pfam" id="PF00076">
    <property type="entry name" value="RRM_1"/>
    <property type="match status" value="2"/>
</dbReference>
<dbReference type="InterPro" id="IPR035979">
    <property type="entry name" value="RBD_domain_sf"/>
</dbReference>
<feature type="region of interest" description="Disordered" evidence="5">
    <location>
        <begin position="164"/>
        <end position="324"/>
    </location>
</feature>
<dbReference type="FunFam" id="3.30.70.330:FF:000888">
    <property type="entry name" value="Related to splicing factor HCC1"/>
    <property type="match status" value="1"/>
</dbReference>
<dbReference type="OrthoDB" id="5411533at2759"/>
<feature type="domain" description="RRM" evidence="6">
    <location>
        <begin position="359"/>
        <end position="468"/>
    </location>
</feature>
<evidence type="ECO:0000256" key="4">
    <source>
        <dbReference type="PROSITE-ProRule" id="PRU00176"/>
    </source>
</evidence>
<evidence type="ECO:0000259" key="6">
    <source>
        <dbReference type="PROSITE" id="PS50102"/>
    </source>
</evidence>
<dbReference type="SMART" id="SM00360">
    <property type="entry name" value="RRM"/>
    <property type="match status" value="3"/>
</dbReference>
<dbReference type="AlphaFoldDB" id="A0A0L6VRL8"/>
<feature type="domain" description="RRM" evidence="6">
    <location>
        <begin position="525"/>
        <end position="606"/>
    </location>
</feature>
<sequence>MQGGVACCVTVTPTNPRWPLVPLMNALPLRKYQLTRQRAHHHPQIMLRMAELKNFQGVWLQPIQMKIMLLVVTTNSLKIRTGRKTEVKTKALLMRNMVLNLEADVTRRECTDLMTGPGIAKGTLEDDTEIAVTVIEIQMSAQHFHSAASVIALTHNPLFFFGPEQEKSERVERSEKPIDRSPGKDSDIRSHSSRPSHRRHRSRSHETAERSHTDRSRHRERDRRDRDRNRDRDSDRDRDRDREREKDRARDRDRDPKRSHRSHADLDEERDRHRKRQRSRSRDRSKEPRTRDLDGRESERQRRFEEAEGEDSPLGHPHGGPRVLSEQQHLGLSYAARDHTDIPRFHLTSSLTEEEHEMRSVFVSQLSARVGDRELFQFFEQQAGKVRDARLITDRISRRSKGSVRCFCLEITPADSCEAFPSPSVFFFLPFFRVGYVEFRELESVQKALALTGTKLLGLPVMVQYTEAEKNRQAMANTQPNVPPGFVATAPPPPVPRPYIVPKARHCAFFCTNRGPGPNDPNSYARLYVGSLNFNLTDDDVRQVFQPFGDIEYVDLHRDQITGKSKGYAFVQFHLVSFRFKNMHDAKNAMEKMNGFQLAGRALRVEVCPCSNFSHIKAQPPAALLNATAPGVTNPVIVSPSGGNFTAPAASNFEERLEDPIGGNLNQISRVELMHKLARTEQPTNVPVTDMFRPNIPTATSRSVLLKNMFNPEEETEQGWDLELRDDVKVECEEKYGPVLAIAIEKESTAGDIYITFDSVPSAQKAITGLNNRWFGGRQITAVFISDALVAAHGGK</sequence>
<dbReference type="STRING" id="27349.A0A0L6VRL8"/>
<dbReference type="InterPro" id="IPR000504">
    <property type="entry name" value="RRM_dom"/>
</dbReference>
<evidence type="ECO:0000313" key="7">
    <source>
        <dbReference type="EMBL" id="KNZ63348.1"/>
    </source>
</evidence>
<dbReference type="InterPro" id="IPR003954">
    <property type="entry name" value="RRM_euk-type"/>
</dbReference>
<accession>A0A0L6VRL8</accession>
<feature type="domain" description="RRM" evidence="6">
    <location>
        <begin position="689"/>
        <end position="787"/>
    </location>
</feature>
<evidence type="ECO:0000256" key="2">
    <source>
        <dbReference type="ARBA" id="ARBA00022737"/>
    </source>
</evidence>
<dbReference type="GO" id="GO:0003723">
    <property type="term" value="F:RNA binding"/>
    <property type="evidence" value="ECO:0007669"/>
    <property type="project" value="UniProtKB-UniRule"/>
</dbReference>
<name>A0A0L6VRL8_9BASI</name>
<dbReference type="Pfam" id="PF15519">
    <property type="entry name" value="RBM39linker"/>
    <property type="match status" value="1"/>
</dbReference>
<evidence type="ECO:0000256" key="3">
    <source>
        <dbReference type="ARBA" id="ARBA00022884"/>
    </source>
</evidence>
<dbReference type="GO" id="GO:0005634">
    <property type="term" value="C:nucleus"/>
    <property type="evidence" value="ECO:0007669"/>
    <property type="project" value="InterPro"/>
</dbReference>